<organism evidence="2 3">
    <name type="scientific">Rhizoclosmatium globosum</name>
    <dbReference type="NCBI Taxonomy" id="329046"/>
    <lineage>
        <taxon>Eukaryota</taxon>
        <taxon>Fungi</taxon>
        <taxon>Fungi incertae sedis</taxon>
        <taxon>Chytridiomycota</taxon>
        <taxon>Chytridiomycota incertae sedis</taxon>
        <taxon>Chytridiomycetes</taxon>
        <taxon>Chytridiales</taxon>
        <taxon>Chytriomycetaceae</taxon>
        <taxon>Rhizoclosmatium</taxon>
    </lineage>
</organism>
<accession>A0A1Y2CS23</accession>
<gene>
    <name evidence="2" type="ORF">BCR33DRAFT_551893</name>
</gene>
<name>A0A1Y2CS23_9FUNG</name>
<feature type="coiled-coil region" evidence="1">
    <location>
        <begin position="80"/>
        <end position="151"/>
    </location>
</feature>
<evidence type="ECO:0000313" key="2">
    <source>
        <dbReference type="EMBL" id="ORY49767.1"/>
    </source>
</evidence>
<reference evidence="2 3" key="1">
    <citation type="submission" date="2016-07" db="EMBL/GenBank/DDBJ databases">
        <title>Pervasive Adenine N6-methylation of Active Genes in Fungi.</title>
        <authorList>
            <consortium name="DOE Joint Genome Institute"/>
            <person name="Mondo S.J."/>
            <person name="Dannebaum R.O."/>
            <person name="Kuo R.C."/>
            <person name="Labutti K."/>
            <person name="Haridas S."/>
            <person name="Kuo A."/>
            <person name="Salamov A."/>
            <person name="Ahrendt S.R."/>
            <person name="Lipzen A."/>
            <person name="Sullivan W."/>
            <person name="Andreopoulos W.B."/>
            <person name="Clum A."/>
            <person name="Lindquist E."/>
            <person name="Daum C."/>
            <person name="Ramamoorthy G.K."/>
            <person name="Gryganskyi A."/>
            <person name="Culley D."/>
            <person name="Magnuson J.K."/>
            <person name="James T.Y."/>
            <person name="O'Malley M.A."/>
            <person name="Stajich J.E."/>
            <person name="Spatafora J.W."/>
            <person name="Visel A."/>
            <person name="Grigoriev I.V."/>
        </authorList>
    </citation>
    <scope>NUCLEOTIDE SEQUENCE [LARGE SCALE GENOMIC DNA]</scope>
    <source>
        <strain evidence="2 3">JEL800</strain>
    </source>
</reference>
<keyword evidence="3" id="KW-1185">Reference proteome</keyword>
<dbReference type="EMBL" id="MCGO01000008">
    <property type="protein sequence ID" value="ORY49767.1"/>
    <property type="molecule type" value="Genomic_DNA"/>
</dbReference>
<comment type="caution">
    <text evidence="2">The sequence shown here is derived from an EMBL/GenBank/DDBJ whole genome shotgun (WGS) entry which is preliminary data.</text>
</comment>
<dbReference type="AlphaFoldDB" id="A0A1Y2CS23"/>
<dbReference type="Proteomes" id="UP000193642">
    <property type="component" value="Unassembled WGS sequence"/>
</dbReference>
<sequence>MEARKKSIAFYRSWCSQQRDLLKVQRTKLDTLGKSEYFTIKKMAGSEKDLENTIETMRQDLYALSTKTLDQEIDTDTSTLGKQRREMTDLHTHIEHLEDEIEQCMVQYQEVKDFELAGGLGKLEGEIQELRRKLRGRMDDHLLELEKVQRRHDASVVATGKRKDRILAQLEAKANQQEVNAMSPERVATFLRNKSLKERLSVLQKEFNRLTIHVQDLEQYNMKLVHKMFDLDWNLMYGKDVSVLPVDEDDGIGDLPLPILPEKTLPPVTAKYHHLQLHSVDKAVEQVLQKQEEWQQQDLFTMGVLGAPWQPRKTNPLPLERQNMRPSVWFQTRNRARDLDPIQPSSYHHSWESIATVENDE</sequence>
<protein>
    <submittedName>
        <fullName evidence="2">Uncharacterized protein</fullName>
    </submittedName>
</protein>
<proteinExistence type="predicted"/>
<keyword evidence="1" id="KW-0175">Coiled coil</keyword>
<evidence type="ECO:0000256" key="1">
    <source>
        <dbReference type="SAM" id="Coils"/>
    </source>
</evidence>
<dbReference type="OrthoDB" id="2161656at2759"/>
<evidence type="ECO:0000313" key="3">
    <source>
        <dbReference type="Proteomes" id="UP000193642"/>
    </source>
</evidence>